<evidence type="ECO:0000256" key="5">
    <source>
        <dbReference type="SAM" id="SignalP"/>
    </source>
</evidence>
<feature type="chain" id="PRO_5008006422" description="FAD-binding PCMH-type domain-containing protein" evidence="5">
    <location>
        <begin position="26"/>
        <end position="493"/>
    </location>
</feature>
<dbReference type="InterPro" id="IPR006094">
    <property type="entry name" value="Oxid_FAD_bind_N"/>
</dbReference>
<comment type="similarity">
    <text evidence="1">Belongs to the oxygen-dependent FAD-linked oxidoreductase family.</text>
</comment>
<dbReference type="EMBL" id="KU202407">
    <property type="protein sequence ID" value="ANH22792.1"/>
    <property type="molecule type" value="Genomic_DNA"/>
</dbReference>
<keyword evidence="4" id="KW-0560">Oxidoreductase</keyword>
<reference evidence="7" key="1">
    <citation type="journal article" date="2016" name="BMC Genomics">
        <title>Genome sequence and comparative analysis of clavicipitaceous insect-pathogenic fungus Aschersonia badia with Metarhizium spp.</title>
        <authorList>
            <person name="Agrawal Y."/>
            <person name="Narwani T."/>
            <person name="Subramanian S."/>
        </authorList>
    </citation>
    <scope>NUCLEOTIDE SEQUENCE</scope>
    <source>
        <strain evidence="7">MTCC 10142</strain>
    </source>
</reference>
<keyword evidence="5" id="KW-0732">Signal</keyword>
<feature type="signal peptide" evidence="5">
    <location>
        <begin position="1"/>
        <end position="25"/>
    </location>
</feature>
<proteinExistence type="inferred from homology"/>
<organism evidence="7">
    <name type="scientific">Hypocrella siamensis</name>
    <dbReference type="NCBI Taxonomy" id="696354"/>
    <lineage>
        <taxon>Eukaryota</taxon>
        <taxon>Fungi</taxon>
        <taxon>Dikarya</taxon>
        <taxon>Ascomycota</taxon>
        <taxon>Pezizomycotina</taxon>
        <taxon>Sordariomycetes</taxon>
        <taxon>Hypocreomycetidae</taxon>
        <taxon>Hypocreales</taxon>
        <taxon>Clavicipitaceae</taxon>
        <taxon>Hypocrella</taxon>
    </lineage>
</organism>
<protein>
    <recommendedName>
        <fullName evidence="6">FAD-binding PCMH-type domain-containing protein</fullName>
    </recommendedName>
</protein>
<accession>A0A173G9B5</accession>
<keyword evidence="3" id="KW-0274">FAD</keyword>
<feature type="non-terminal residue" evidence="7">
    <location>
        <position position="493"/>
    </location>
</feature>
<evidence type="ECO:0000256" key="2">
    <source>
        <dbReference type="ARBA" id="ARBA00022630"/>
    </source>
</evidence>
<dbReference type="AlphaFoldDB" id="A0A173G9B5"/>
<evidence type="ECO:0000256" key="4">
    <source>
        <dbReference type="ARBA" id="ARBA00023002"/>
    </source>
</evidence>
<keyword evidence="2" id="KW-0285">Flavoprotein</keyword>
<dbReference type="PANTHER" id="PTHR42973:SF22">
    <property type="entry name" value="FAD-BINDING PCMH-TYPE DOMAIN-CONTAINING PROTEIN-RELATED"/>
    <property type="match status" value="1"/>
</dbReference>
<dbReference type="Pfam" id="PF01565">
    <property type="entry name" value="FAD_binding_4"/>
    <property type="match status" value="1"/>
</dbReference>
<dbReference type="PROSITE" id="PS51387">
    <property type="entry name" value="FAD_PCMH"/>
    <property type="match status" value="1"/>
</dbReference>
<feature type="domain" description="FAD-binding PCMH-type" evidence="6">
    <location>
        <begin position="64"/>
        <end position="236"/>
    </location>
</feature>
<dbReference type="InterPro" id="IPR050416">
    <property type="entry name" value="FAD-linked_Oxidoreductase"/>
</dbReference>
<dbReference type="PANTHER" id="PTHR42973">
    <property type="entry name" value="BINDING OXIDOREDUCTASE, PUTATIVE (AFU_ORTHOLOGUE AFUA_1G17690)-RELATED"/>
    <property type="match status" value="1"/>
</dbReference>
<dbReference type="InterPro" id="IPR036318">
    <property type="entry name" value="FAD-bd_PCMH-like_sf"/>
</dbReference>
<dbReference type="GO" id="GO:0071949">
    <property type="term" value="F:FAD binding"/>
    <property type="evidence" value="ECO:0007669"/>
    <property type="project" value="InterPro"/>
</dbReference>
<dbReference type="InterPro" id="IPR016166">
    <property type="entry name" value="FAD-bd_PCMH"/>
</dbReference>
<evidence type="ECO:0000259" key="6">
    <source>
        <dbReference type="PROSITE" id="PS51387"/>
    </source>
</evidence>
<evidence type="ECO:0000256" key="3">
    <source>
        <dbReference type="ARBA" id="ARBA00022827"/>
    </source>
</evidence>
<sequence>MSPSLTKTLAVACLALASGSAAVEAEQKWNNPCRVIEALMPGRISYPDSAVYNSSALYYSDQERELHPTCVFLPTGTAEVSRFVGAMTALPGAQFAVRTGGHTLWTGAANINNGITVDMRLMKQFSLNRDHTILHLGAGAIWSDVYPGLVQQNLTAMGGRVPGIGAGGFVTGGGITFEARRHGFSCENVHGYEVVLGGGQVVYATKDSHTDLWLALQGGSNNFGIVTRFDVAVFPLHQMWYSLLNFNYTDSVLSAQADAFSDFMHPANFDPAAMMGVFLDFADGSLSVSNAMWYVESVAQPKVYRRFTEIPHNGGVAKLTTVDKVVEEFGAQILATTQRAYQLTFTFQNPPASVYMDLFKAWERGIAGILKVDGLFIEFLLQPQPVAKADNLFGLTPGKTDYVLIDMTVHYSHKSDDGLVQGVIQRIVDEQKAILRSRGYLIDFIYLNYADAAQDVYGSWGEGNLDKLRAASKKYDPLGVFQTRVPGGYKLFK</sequence>
<name>A0A173G9B5_9HYPO</name>
<dbReference type="InterPro" id="IPR016169">
    <property type="entry name" value="FAD-bd_PCMH_sub2"/>
</dbReference>
<evidence type="ECO:0000256" key="1">
    <source>
        <dbReference type="ARBA" id="ARBA00005466"/>
    </source>
</evidence>
<dbReference type="GO" id="GO:0016491">
    <property type="term" value="F:oxidoreductase activity"/>
    <property type="evidence" value="ECO:0007669"/>
    <property type="project" value="UniProtKB-KW"/>
</dbReference>
<dbReference type="Gene3D" id="3.30.465.10">
    <property type="match status" value="1"/>
</dbReference>
<evidence type="ECO:0000313" key="7">
    <source>
        <dbReference type="EMBL" id="ANH22792.1"/>
    </source>
</evidence>
<dbReference type="SUPFAM" id="SSF56176">
    <property type="entry name" value="FAD-binding/transporter-associated domain-like"/>
    <property type="match status" value="1"/>
</dbReference>